<dbReference type="PANTHER" id="PTHR46641:SF25">
    <property type="entry name" value="CNMAMIDE RECEPTOR-RELATED"/>
    <property type="match status" value="1"/>
</dbReference>
<dbReference type="GO" id="GO:0004930">
    <property type="term" value="F:G protein-coupled receptor activity"/>
    <property type="evidence" value="ECO:0007669"/>
    <property type="project" value="InterPro"/>
</dbReference>
<evidence type="ECO:0000256" key="1">
    <source>
        <dbReference type="ARBA" id="ARBA00004370"/>
    </source>
</evidence>
<comment type="caution">
    <text evidence="5">The sequence shown here is derived from an EMBL/GenBank/DDBJ whole genome shotgun (WGS) entry which is preliminary data.</text>
</comment>
<dbReference type="GO" id="GO:0016020">
    <property type="term" value="C:membrane"/>
    <property type="evidence" value="ECO:0007669"/>
    <property type="project" value="UniProtKB-SubCell"/>
</dbReference>
<dbReference type="InterPro" id="IPR017452">
    <property type="entry name" value="GPCR_Rhodpsn_7TM"/>
</dbReference>
<dbReference type="Proteomes" id="UP000749559">
    <property type="component" value="Unassembled WGS sequence"/>
</dbReference>
<keyword evidence="6" id="KW-1185">Reference proteome</keyword>
<name>A0A8J1UEG8_OWEFU</name>
<sequence>MIYTETTIAKGLWTYCAPLIIILGTIGNTLSLIVLTRKNMRKITSSIYLSVLAVVDTTVLYTGLLRHWIRHIYDIDIRSITPGGCKFHLFFIYFSVHHSAWILVAVTFERLVAVYIPHKARIYCSSFIAFITVCLISFVLLFINLHFFWTSGIKINDLGIPECDIVGNRYKNFDMYTWPLIDACIASFIPFIIMFTSNVLIIIKVRKLTSTNESKMTSMTAMLLTVNFVFIICTSPIVLYYNFKTTWYPDDEESTIAKADLHDAICNLFVYTNNSINFLLYCLSGPKFRRELRRMLWRKGNQIDPQSNIQNQTDVETAPAQ</sequence>
<evidence type="ECO:0000256" key="3">
    <source>
        <dbReference type="ARBA" id="ARBA00022989"/>
    </source>
</evidence>
<dbReference type="Pfam" id="PF00001">
    <property type="entry name" value="7tm_1"/>
    <property type="match status" value="1"/>
</dbReference>
<dbReference type="InterPro" id="IPR000276">
    <property type="entry name" value="GPCR_Rhodpsn"/>
</dbReference>
<dbReference type="PANTHER" id="PTHR46641">
    <property type="entry name" value="FMRFAMIDE RECEPTOR-RELATED"/>
    <property type="match status" value="1"/>
</dbReference>
<accession>A0A8J1UEG8</accession>
<proteinExistence type="predicted"/>
<evidence type="ECO:0000313" key="6">
    <source>
        <dbReference type="Proteomes" id="UP000749559"/>
    </source>
</evidence>
<dbReference type="PROSITE" id="PS50262">
    <property type="entry name" value="G_PROTEIN_RECEP_F1_2"/>
    <property type="match status" value="1"/>
</dbReference>
<dbReference type="CDD" id="cd14978">
    <property type="entry name" value="7tmA_FMRFamide_R-like"/>
    <property type="match status" value="1"/>
</dbReference>
<evidence type="ECO:0000256" key="4">
    <source>
        <dbReference type="ARBA" id="ARBA00023136"/>
    </source>
</evidence>
<dbReference type="Gene3D" id="1.20.1070.10">
    <property type="entry name" value="Rhodopsin 7-helix transmembrane proteins"/>
    <property type="match status" value="1"/>
</dbReference>
<keyword evidence="2" id="KW-0812">Transmembrane</keyword>
<keyword evidence="3" id="KW-1133">Transmembrane helix</keyword>
<dbReference type="OrthoDB" id="9983318at2759"/>
<evidence type="ECO:0000256" key="2">
    <source>
        <dbReference type="ARBA" id="ARBA00022692"/>
    </source>
</evidence>
<protein>
    <submittedName>
        <fullName evidence="5">Uncharacterized protein</fullName>
    </submittedName>
</protein>
<keyword evidence="4" id="KW-0472">Membrane</keyword>
<evidence type="ECO:0000313" key="5">
    <source>
        <dbReference type="EMBL" id="CAH1780743.1"/>
    </source>
</evidence>
<comment type="subcellular location">
    <subcellularLocation>
        <location evidence="1">Membrane</location>
    </subcellularLocation>
</comment>
<dbReference type="InterPro" id="IPR052954">
    <property type="entry name" value="GPCR-Ligand_Int"/>
</dbReference>
<dbReference type="SUPFAM" id="SSF81321">
    <property type="entry name" value="Family A G protein-coupled receptor-like"/>
    <property type="match status" value="1"/>
</dbReference>
<dbReference type="AlphaFoldDB" id="A0A8J1UEG8"/>
<reference evidence="5" key="1">
    <citation type="submission" date="2022-03" db="EMBL/GenBank/DDBJ databases">
        <authorList>
            <person name="Martin C."/>
        </authorList>
    </citation>
    <scope>NUCLEOTIDE SEQUENCE</scope>
</reference>
<dbReference type="PRINTS" id="PR00237">
    <property type="entry name" value="GPCRRHODOPSN"/>
</dbReference>
<dbReference type="EMBL" id="CAIIXF020000004">
    <property type="protein sequence ID" value="CAH1780743.1"/>
    <property type="molecule type" value="Genomic_DNA"/>
</dbReference>
<gene>
    <name evidence="5" type="ORF">OFUS_LOCUS7394</name>
</gene>
<organism evidence="5 6">
    <name type="scientific">Owenia fusiformis</name>
    <name type="common">Polychaete worm</name>
    <dbReference type="NCBI Taxonomy" id="6347"/>
    <lineage>
        <taxon>Eukaryota</taxon>
        <taxon>Metazoa</taxon>
        <taxon>Spiralia</taxon>
        <taxon>Lophotrochozoa</taxon>
        <taxon>Annelida</taxon>
        <taxon>Polychaeta</taxon>
        <taxon>Sedentaria</taxon>
        <taxon>Canalipalpata</taxon>
        <taxon>Sabellida</taxon>
        <taxon>Oweniida</taxon>
        <taxon>Oweniidae</taxon>
        <taxon>Owenia</taxon>
    </lineage>
</organism>